<accession>A0A1H6E4Z7</accession>
<dbReference type="Gene3D" id="2.60.420.10">
    <property type="entry name" value="Maltose phosphorylase, domain 3"/>
    <property type="match status" value="1"/>
</dbReference>
<feature type="domain" description="Alpha-L-rhamnosidase six-hairpin glycosidase" evidence="7">
    <location>
        <begin position="315"/>
        <end position="660"/>
    </location>
</feature>
<evidence type="ECO:0000256" key="4">
    <source>
        <dbReference type="SAM" id="MobiDB-lite"/>
    </source>
</evidence>
<evidence type="ECO:0000313" key="10">
    <source>
        <dbReference type="Proteomes" id="UP000236723"/>
    </source>
</evidence>
<dbReference type="GO" id="GO:0005975">
    <property type="term" value="P:carbohydrate metabolic process"/>
    <property type="evidence" value="ECO:0007669"/>
    <property type="project" value="InterPro"/>
</dbReference>
<proteinExistence type="predicted"/>
<feature type="domain" description="Bacterial alpha-L-rhamnosidase N-terminal" evidence="6">
    <location>
        <begin position="35"/>
        <end position="202"/>
    </location>
</feature>
<dbReference type="EMBL" id="FNVO01000035">
    <property type="protein sequence ID" value="SEG92697.1"/>
    <property type="molecule type" value="Genomic_DNA"/>
</dbReference>
<dbReference type="PANTHER" id="PTHR33307">
    <property type="entry name" value="ALPHA-RHAMNOSIDASE (EUROFUNG)"/>
    <property type="match status" value="1"/>
</dbReference>
<evidence type="ECO:0000256" key="1">
    <source>
        <dbReference type="ARBA" id="ARBA00001445"/>
    </source>
</evidence>
<evidence type="ECO:0000313" key="9">
    <source>
        <dbReference type="EMBL" id="SEG92697.1"/>
    </source>
</evidence>
<evidence type="ECO:0000259" key="8">
    <source>
        <dbReference type="Pfam" id="PF17390"/>
    </source>
</evidence>
<protein>
    <recommendedName>
        <fullName evidence="2">alpha-L-rhamnosidase</fullName>
        <ecNumber evidence="2">3.2.1.40</ecNumber>
    </recommendedName>
</protein>
<dbReference type="Gene3D" id="1.50.10.10">
    <property type="match status" value="1"/>
</dbReference>
<dbReference type="InterPro" id="IPR035398">
    <property type="entry name" value="Bac_rhamnosid_C"/>
</dbReference>
<gene>
    <name evidence="9" type="ORF">SAMN04489712_1354</name>
</gene>
<feature type="domain" description="Alpha-L-rhamnosidase concanavalin-like" evidence="5">
    <location>
        <begin position="212"/>
        <end position="310"/>
    </location>
</feature>
<organism evidence="9 10">
    <name type="scientific">Thermomonospora echinospora</name>
    <dbReference type="NCBI Taxonomy" id="1992"/>
    <lineage>
        <taxon>Bacteria</taxon>
        <taxon>Bacillati</taxon>
        <taxon>Actinomycetota</taxon>
        <taxon>Actinomycetes</taxon>
        <taxon>Streptosporangiales</taxon>
        <taxon>Thermomonosporaceae</taxon>
        <taxon>Thermomonospora</taxon>
    </lineage>
</organism>
<dbReference type="Proteomes" id="UP000236723">
    <property type="component" value="Unassembled WGS sequence"/>
</dbReference>
<reference evidence="10" key="1">
    <citation type="submission" date="2016-10" db="EMBL/GenBank/DDBJ databases">
        <authorList>
            <person name="Varghese N."/>
            <person name="Submissions S."/>
        </authorList>
    </citation>
    <scope>NUCLEOTIDE SEQUENCE [LARGE SCALE GENOMIC DNA]</scope>
    <source>
        <strain evidence="10">DSM 43163</strain>
    </source>
</reference>
<dbReference type="Pfam" id="PF17389">
    <property type="entry name" value="Bac_rhamnosid6H"/>
    <property type="match status" value="1"/>
</dbReference>
<feature type="domain" description="Alpha-L-rhamnosidase C-terminal" evidence="8">
    <location>
        <begin position="662"/>
        <end position="732"/>
    </location>
</feature>
<dbReference type="SUPFAM" id="SSF48208">
    <property type="entry name" value="Six-hairpin glycosidases"/>
    <property type="match status" value="1"/>
</dbReference>
<evidence type="ECO:0000259" key="5">
    <source>
        <dbReference type="Pfam" id="PF05592"/>
    </source>
</evidence>
<dbReference type="EC" id="3.2.1.40" evidence="2"/>
<evidence type="ECO:0000256" key="3">
    <source>
        <dbReference type="ARBA" id="ARBA00022801"/>
    </source>
</evidence>
<keyword evidence="10" id="KW-1185">Reference proteome</keyword>
<dbReference type="Pfam" id="PF08531">
    <property type="entry name" value="Bac_rhamnosid_N"/>
    <property type="match status" value="1"/>
</dbReference>
<dbReference type="Gene3D" id="2.60.120.260">
    <property type="entry name" value="Galactose-binding domain-like"/>
    <property type="match status" value="2"/>
</dbReference>
<dbReference type="GO" id="GO:0030596">
    <property type="term" value="F:alpha-L-rhamnosidase activity"/>
    <property type="evidence" value="ECO:0007669"/>
    <property type="project" value="UniProtKB-EC"/>
</dbReference>
<name>A0A1H6E4Z7_9ACTN</name>
<dbReference type="PANTHER" id="PTHR33307:SF6">
    <property type="entry name" value="ALPHA-RHAMNOSIDASE (EUROFUNG)-RELATED"/>
    <property type="match status" value="1"/>
</dbReference>
<evidence type="ECO:0000259" key="6">
    <source>
        <dbReference type="Pfam" id="PF08531"/>
    </source>
</evidence>
<evidence type="ECO:0000256" key="2">
    <source>
        <dbReference type="ARBA" id="ARBA00012652"/>
    </source>
</evidence>
<sequence>MSPAWQAGFITSPLSGEPGGPAPYFRREFTSDGRPWRATLYVTALGIVEPYLNGTRVGDEVLAPGWTSYRHRLNVSRHDVTELIESGANVLGAIVGEGWAAGRLGWEGKRGHYTDQPALFLQLELEYDDRTEVIGTDRAFTTSTGAVLANSLYDGETYDARLEPDGWSRPGFDDGSWSPAEPLEWDLGTLITPTAPPIRRVEELAPVEISTSPSGKTIVDFGQNISGWVRLTVTGEAGRTITLRHAEVLVDGELETETLRTAAATDRYTLCGDGEEVWEPRFTFHGFRYVEVDGYPGELRPEAVSAVVVHSDMTRTGWFETSHELVDRLHANAVWSMRDNFVGVPTDCPQRDERLGWTGDINAFAPTAAFLYDVRGVLGSWLADLAAEQREKGYVPWVVPDVLSTPSPPTALWSDAAVSLPWTLYREYGDLDILRQSYASMTTFIRSVEELLDETGLWSSGFQYGDWLDPDAPMDNPAGGKTDRHLVASAYLCKTTREMAETAALLGEDADAAHFAALAERVREAFRREYVTPAGRVSGETATAYALAIAFGILDADQKVRAGKRLAELVAKAGYRISTGFAGTPLVLHALSDTGHLEEAYLLLLETGCPSFLYPVSMGATTIWERWDSILPDGTVNPSGMTSLNHYALGAVADWLHRVVGGLAPLEPGYRTMSITPRPGGGLTHAAVRHDTMHGGIEVAWRVTGRRMNVEVTIPDGTEAKVTLPLHPDSLVVDIPAGSHSWRYDLPEDRGRRAGYDLDTPLKTLAEDPAVWRNLTEVFAKHFPGVPIDGTAPEAASVSLNKLLEYVPSASDELKTDLVAAIASAERPSRTTLPPSPRRNRTWSD</sequence>
<dbReference type="InterPro" id="IPR016007">
    <property type="entry name" value="Alpha_rhamnosid"/>
</dbReference>
<feature type="region of interest" description="Disordered" evidence="4">
    <location>
        <begin position="826"/>
        <end position="845"/>
    </location>
</feature>
<dbReference type="InterPro" id="IPR013737">
    <property type="entry name" value="Bac_rhamnosid_N"/>
</dbReference>
<dbReference type="PIRSF" id="PIRSF010631">
    <property type="entry name" value="A-rhamnsds"/>
    <property type="match status" value="1"/>
</dbReference>
<dbReference type="Pfam" id="PF17390">
    <property type="entry name" value="Bac_rhamnosid_C"/>
    <property type="match status" value="1"/>
</dbReference>
<keyword evidence="3" id="KW-0378">Hydrolase</keyword>
<evidence type="ECO:0000259" key="7">
    <source>
        <dbReference type="Pfam" id="PF17389"/>
    </source>
</evidence>
<dbReference type="InterPro" id="IPR008928">
    <property type="entry name" value="6-hairpin_glycosidase_sf"/>
</dbReference>
<dbReference type="InterPro" id="IPR008902">
    <property type="entry name" value="Rhamnosid_concanavalin"/>
</dbReference>
<dbReference type="InterPro" id="IPR012341">
    <property type="entry name" value="6hp_glycosidase-like_sf"/>
</dbReference>
<dbReference type="RefSeq" id="WP_103944491.1">
    <property type="nucleotide sequence ID" value="NZ_FNVO01000035.1"/>
</dbReference>
<dbReference type="OrthoDB" id="9761045at2"/>
<dbReference type="InterPro" id="IPR035396">
    <property type="entry name" value="Bac_rhamnosid6H"/>
</dbReference>
<comment type="catalytic activity">
    <reaction evidence="1">
        <text>Hydrolysis of terminal non-reducing alpha-L-rhamnose residues in alpha-L-rhamnosides.</text>
        <dbReference type="EC" id="3.2.1.40"/>
    </reaction>
</comment>
<dbReference type="AlphaFoldDB" id="A0A1H6E4Z7"/>
<dbReference type="Pfam" id="PF05592">
    <property type="entry name" value="Bac_rhamnosid"/>
    <property type="match status" value="1"/>
</dbReference>